<dbReference type="AlphaFoldDB" id="A0AAD8E8D2"/>
<feature type="non-terminal residue" evidence="1">
    <location>
        <position position="92"/>
    </location>
</feature>
<name>A0AAD8E8D2_DIPPU</name>
<feature type="non-terminal residue" evidence="1">
    <location>
        <position position="1"/>
    </location>
</feature>
<dbReference type="Proteomes" id="UP001233999">
    <property type="component" value="Unassembled WGS sequence"/>
</dbReference>
<reference evidence="1" key="1">
    <citation type="journal article" date="2023" name="IScience">
        <title>Live-bearing cockroach genome reveals convergent evolutionary mechanisms linked to viviparity in insects and beyond.</title>
        <authorList>
            <person name="Fouks B."/>
            <person name="Harrison M.C."/>
            <person name="Mikhailova A.A."/>
            <person name="Marchal E."/>
            <person name="English S."/>
            <person name="Carruthers M."/>
            <person name="Jennings E.C."/>
            <person name="Chiamaka E.L."/>
            <person name="Frigard R.A."/>
            <person name="Pippel M."/>
            <person name="Attardo G.M."/>
            <person name="Benoit J.B."/>
            <person name="Bornberg-Bauer E."/>
            <person name="Tobe S.S."/>
        </authorList>
    </citation>
    <scope>NUCLEOTIDE SEQUENCE</scope>
    <source>
        <strain evidence="1">Stay&amp;Tobe</strain>
    </source>
</reference>
<evidence type="ECO:0000313" key="1">
    <source>
        <dbReference type="EMBL" id="KAJ9580691.1"/>
    </source>
</evidence>
<dbReference type="EMBL" id="JASPKZ010008205">
    <property type="protein sequence ID" value="KAJ9580691.1"/>
    <property type="molecule type" value="Genomic_DNA"/>
</dbReference>
<gene>
    <name evidence="1" type="ORF">L9F63_024132</name>
</gene>
<accession>A0AAD8E8D2</accession>
<protein>
    <submittedName>
        <fullName evidence="1">Uncharacterized protein</fullName>
    </submittedName>
</protein>
<sequence length="92" mass="10599">VKSRCSLVRKYIPVKQTFQQLQPVCYCKSRCSLVRNKLICNEVYAHTYITINIGANEVKNNRQDILALMCRPKSHDAARRLSEHFNSSLSIS</sequence>
<proteinExistence type="predicted"/>
<organism evidence="1 2">
    <name type="scientific">Diploptera punctata</name>
    <name type="common">Pacific beetle cockroach</name>
    <dbReference type="NCBI Taxonomy" id="6984"/>
    <lineage>
        <taxon>Eukaryota</taxon>
        <taxon>Metazoa</taxon>
        <taxon>Ecdysozoa</taxon>
        <taxon>Arthropoda</taxon>
        <taxon>Hexapoda</taxon>
        <taxon>Insecta</taxon>
        <taxon>Pterygota</taxon>
        <taxon>Neoptera</taxon>
        <taxon>Polyneoptera</taxon>
        <taxon>Dictyoptera</taxon>
        <taxon>Blattodea</taxon>
        <taxon>Blaberoidea</taxon>
        <taxon>Blaberidae</taxon>
        <taxon>Diplopterinae</taxon>
        <taxon>Diploptera</taxon>
    </lineage>
</organism>
<keyword evidence="2" id="KW-1185">Reference proteome</keyword>
<reference evidence="1" key="2">
    <citation type="submission" date="2023-05" db="EMBL/GenBank/DDBJ databases">
        <authorList>
            <person name="Fouks B."/>
        </authorList>
    </citation>
    <scope>NUCLEOTIDE SEQUENCE</scope>
    <source>
        <strain evidence="1">Stay&amp;Tobe</strain>
        <tissue evidence="1">Testes</tissue>
    </source>
</reference>
<comment type="caution">
    <text evidence="1">The sequence shown here is derived from an EMBL/GenBank/DDBJ whole genome shotgun (WGS) entry which is preliminary data.</text>
</comment>
<evidence type="ECO:0000313" key="2">
    <source>
        <dbReference type="Proteomes" id="UP001233999"/>
    </source>
</evidence>